<sequence>MDKEEARRILGVGKNATQEEIKKARNELALKHHTDKGENALNYNNVGKEEMEDETVKHYEEKLRQCKTKEDLEKFTSEVVFFIQIYARARDAGFFDKKGGEQPSQAPKPAPATETRSDTYSDTSSKKYSKFTCDYCKYKVESDDPRPKYTFTGRNEAFCSESCRRL</sequence>
<evidence type="ECO:0000313" key="3">
    <source>
        <dbReference type="EMBL" id="CAG8583875.1"/>
    </source>
</evidence>
<name>A0A9N9BY15_9GLOM</name>
<dbReference type="CDD" id="cd06257">
    <property type="entry name" value="DnaJ"/>
    <property type="match status" value="1"/>
</dbReference>
<evidence type="ECO:0000259" key="2">
    <source>
        <dbReference type="PROSITE" id="PS50076"/>
    </source>
</evidence>
<dbReference type="AlphaFoldDB" id="A0A9N9BY15"/>
<protein>
    <submittedName>
        <fullName evidence="3">3305_t:CDS:1</fullName>
    </submittedName>
</protein>
<proteinExistence type="predicted"/>
<accession>A0A9N9BY15</accession>
<dbReference type="EMBL" id="CAJVPL010001705">
    <property type="protein sequence ID" value="CAG8583875.1"/>
    <property type="molecule type" value="Genomic_DNA"/>
</dbReference>
<feature type="domain" description="J" evidence="2">
    <location>
        <begin position="5"/>
        <end position="76"/>
    </location>
</feature>
<evidence type="ECO:0000313" key="4">
    <source>
        <dbReference type="Proteomes" id="UP000789831"/>
    </source>
</evidence>
<evidence type="ECO:0000256" key="1">
    <source>
        <dbReference type="SAM" id="MobiDB-lite"/>
    </source>
</evidence>
<gene>
    <name evidence="3" type="ORF">AGERDE_LOCUS8261</name>
</gene>
<dbReference type="OrthoDB" id="10608697at2759"/>
<keyword evidence="4" id="KW-1185">Reference proteome</keyword>
<dbReference type="InterPro" id="IPR001623">
    <property type="entry name" value="DnaJ_domain"/>
</dbReference>
<dbReference type="SUPFAM" id="SSF46565">
    <property type="entry name" value="Chaperone J-domain"/>
    <property type="match status" value="1"/>
</dbReference>
<reference evidence="3" key="1">
    <citation type="submission" date="2021-06" db="EMBL/GenBank/DDBJ databases">
        <authorList>
            <person name="Kallberg Y."/>
            <person name="Tangrot J."/>
            <person name="Rosling A."/>
        </authorList>
    </citation>
    <scope>NUCLEOTIDE SEQUENCE</scope>
    <source>
        <strain evidence="3">MT106</strain>
    </source>
</reference>
<organism evidence="3 4">
    <name type="scientific">Ambispora gerdemannii</name>
    <dbReference type="NCBI Taxonomy" id="144530"/>
    <lineage>
        <taxon>Eukaryota</taxon>
        <taxon>Fungi</taxon>
        <taxon>Fungi incertae sedis</taxon>
        <taxon>Mucoromycota</taxon>
        <taxon>Glomeromycotina</taxon>
        <taxon>Glomeromycetes</taxon>
        <taxon>Archaeosporales</taxon>
        <taxon>Ambisporaceae</taxon>
        <taxon>Ambispora</taxon>
    </lineage>
</organism>
<dbReference type="InterPro" id="IPR036869">
    <property type="entry name" value="J_dom_sf"/>
</dbReference>
<dbReference type="Gene3D" id="1.10.287.110">
    <property type="entry name" value="DnaJ domain"/>
    <property type="match status" value="1"/>
</dbReference>
<dbReference type="PROSITE" id="PS50076">
    <property type="entry name" value="DNAJ_2"/>
    <property type="match status" value="1"/>
</dbReference>
<feature type="region of interest" description="Disordered" evidence="1">
    <location>
        <begin position="95"/>
        <end position="126"/>
    </location>
</feature>
<comment type="caution">
    <text evidence="3">The sequence shown here is derived from an EMBL/GenBank/DDBJ whole genome shotgun (WGS) entry which is preliminary data.</text>
</comment>
<dbReference type="Proteomes" id="UP000789831">
    <property type="component" value="Unassembled WGS sequence"/>
</dbReference>